<evidence type="ECO:0000256" key="6">
    <source>
        <dbReference type="ARBA" id="ARBA00022989"/>
    </source>
</evidence>
<evidence type="ECO:0000256" key="8">
    <source>
        <dbReference type="RuleBase" id="RU363032"/>
    </source>
</evidence>
<dbReference type="CDD" id="cd06261">
    <property type="entry name" value="TM_PBP2"/>
    <property type="match status" value="1"/>
</dbReference>
<dbReference type="Pfam" id="PF00005">
    <property type="entry name" value="ABC_tran"/>
    <property type="match status" value="1"/>
</dbReference>
<dbReference type="GO" id="GO:0005524">
    <property type="term" value="F:ATP binding"/>
    <property type="evidence" value="ECO:0007669"/>
    <property type="project" value="UniProtKB-KW"/>
</dbReference>
<evidence type="ECO:0000313" key="12">
    <source>
        <dbReference type="Proteomes" id="UP000778951"/>
    </source>
</evidence>
<dbReference type="InterPro" id="IPR027417">
    <property type="entry name" value="P-loop_NTPase"/>
</dbReference>
<feature type="transmembrane region" description="Helical" evidence="8">
    <location>
        <begin position="377"/>
        <end position="399"/>
    </location>
</feature>
<evidence type="ECO:0000256" key="5">
    <source>
        <dbReference type="ARBA" id="ARBA00022840"/>
    </source>
</evidence>
<dbReference type="InterPro" id="IPR050166">
    <property type="entry name" value="ABC_transporter_ATP-bind"/>
</dbReference>
<dbReference type="PROSITE" id="PS50893">
    <property type="entry name" value="ABC_TRANSPORTER_2"/>
    <property type="match status" value="1"/>
</dbReference>
<dbReference type="Gene3D" id="1.10.3720.10">
    <property type="entry name" value="MetI-like"/>
    <property type="match status" value="1"/>
</dbReference>
<dbReference type="InterPro" id="IPR017871">
    <property type="entry name" value="ABC_transporter-like_CS"/>
</dbReference>
<dbReference type="InterPro" id="IPR003593">
    <property type="entry name" value="AAA+_ATPase"/>
</dbReference>
<organism evidence="11 12">
    <name type="scientific">Entomospira culicis</name>
    <dbReference type="NCBI Taxonomy" id="2719989"/>
    <lineage>
        <taxon>Bacteria</taxon>
        <taxon>Pseudomonadati</taxon>
        <taxon>Spirochaetota</taxon>
        <taxon>Spirochaetia</taxon>
        <taxon>Spirochaetales</taxon>
        <taxon>Spirochaetaceae</taxon>
        <taxon>Entomospira</taxon>
    </lineage>
</organism>
<dbReference type="PROSITE" id="PS00211">
    <property type="entry name" value="ABC_TRANSPORTER_1"/>
    <property type="match status" value="1"/>
</dbReference>
<feature type="domain" description="ABC transporter" evidence="9">
    <location>
        <begin position="5"/>
        <end position="223"/>
    </location>
</feature>
<sequence length="511" mass="57066">MSILVEAKNLSFGYAEKTILERVHFQQKRGESIAFVGLSGGGKTTLLKLIAGILSPTAGDLSVHTKRVAYVSQSDGLLPWLTVLENILLREILHGEAKNEAQARQILAQVGLSGYEGHFPYQLSGGMKKRVELARALLHQPELLLLDEPFSALDLYHREKLQELTQRMCAELGTSLILVSHSLDEAWLLADRIFGLMGAPASIGLVGKGDKQQSVEPSLINPAQSKEQMHRFLYEEAERLQVGFEVTPRLVRGFSIHNYIIPTLIIITLLTGVVSLLKYTLGWPDYLLPYPNAVINIWWQTMRSGLIGEHLWVTSQAALLGFGLALFVALPLGYLFSRSRLLHNYGMPVVLMANTIPTVAIAPFIVLWFGFGLFARVLTVFLIVWLPMLMGSYQAFKISMGQVREHKSFFRPKWYRSLRFLELPATLAHLFSSIKVSLTLSIMGAVVGEFIAGSKGLGALLNIAKANYNMPLMFTALLWLMTLGLLSYAGVSIVERFLLRRHWGYLHISHK</sequence>
<feature type="domain" description="ABC transmembrane type-1" evidence="10">
    <location>
        <begin position="311"/>
        <end position="490"/>
    </location>
</feature>
<evidence type="ECO:0000256" key="1">
    <source>
        <dbReference type="ARBA" id="ARBA00004651"/>
    </source>
</evidence>
<dbReference type="Pfam" id="PF00528">
    <property type="entry name" value="BPD_transp_1"/>
    <property type="match status" value="1"/>
</dbReference>
<dbReference type="Gene3D" id="3.40.50.300">
    <property type="entry name" value="P-loop containing nucleotide triphosphate hydrolases"/>
    <property type="match status" value="1"/>
</dbReference>
<keyword evidence="4" id="KW-0547">Nucleotide-binding</keyword>
<accession>A0A968GJP7</accession>
<keyword evidence="12" id="KW-1185">Reference proteome</keyword>
<keyword evidence="3 8" id="KW-0812">Transmembrane</keyword>
<keyword evidence="7 8" id="KW-0472">Membrane</keyword>
<dbReference type="GO" id="GO:0005886">
    <property type="term" value="C:plasma membrane"/>
    <property type="evidence" value="ECO:0007669"/>
    <property type="project" value="UniProtKB-SubCell"/>
</dbReference>
<dbReference type="GO" id="GO:0016887">
    <property type="term" value="F:ATP hydrolysis activity"/>
    <property type="evidence" value="ECO:0007669"/>
    <property type="project" value="InterPro"/>
</dbReference>
<feature type="transmembrane region" description="Helical" evidence="8">
    <location>
        <begin position="420"/>
        <end position="452"/>
    </location>
</feature>
<reference evidence="11" key="1">
    <citation type="submission" date="2020-03" db="EMBL/GenBank/DDBJ databases">
        <title>Spirochaetal bacteria isolated from arthropods constitute a novel genus Entomospira genus novum within the order Spirochaetales.</title>
        <authorList>
            <person name="Grana-Miraglia L."/>
            <person name="Sikutova S."/>
            <person name="Fingerle V."/>
            <person name="Sing A."/>
            <person name="Castillo-Ramirez S."/>
            <person name="Margos G."/>
            <person name="Rudolf I."/>
        </authorList>
    </citation>
    <scope>NUCLEOTIDE SEQUENCE</scope>
    <source>
        <strain evidence="11">BR149</strain>
    </source>
</reference>
<dbReference type="SUPFAM" id="SSF52540">
    <property type="entry name" value="P-loop containing nucleoside triphosphate hydrolases"/>
    <property type="match status" value="1"/>
</dbReference>
<evidence type="ECO:0000256" key="2">
    <source>
        <dbReference type="ARBA" id="ARBA00022448"/>
    </source>
</evidence>
<evidence type="ECO:0000313" key="11">
    <source>
        <dbReference type="EMBL" id="NIZ69100.1"/>
    </source>
</evidence>
<keyword evidence="2 8" id="KW-0813">Transport</keyword>
<comment type="subcellular location">
    <subcellularLocation>
        <location evidence="1 8">Cell membrane</location>
        <topology evidence="1 8">Multi-pass membrane protein</topology>
    </subcellularLocation>
</comment>
<name>A0A968GJP7_9SPIO</name>
<evidence type="ECO:0000259" key="9">
    <source>
        <dbReference type="PROSITE" id="PS50893"/>
    </source>
</evidence>
<dbReference type="InterPro" id="IPR035906">
    <property type="entry name" value="MetI-like_sf"/>
</dbReference>
<dbReference type="Proteomes" id="UP000778951">
    <property type="component" value="Unassembled WGS sequence"/>
</dbReference>
<dbReference type="SMART" id="SM00382">
    <property type="entry name" value="AAA"/>
    <property type="match status" value="1"/>
</dbReference>
<dbReference type="PANTHER" id="PTHR42788:SF13">
    <property type="entry name" value="ALIPHATIC SULFONATES IMPORT ATP-BINDING PROTEIN SSUB"/>
    <property type="match status" value="1"/>
</dbReference>
<evidence type="ECO:0000256" key="4">
    <source>
        <dbReference type="ARBA" id="ARBA00022741"/>
    </source>
</evidence>
<dbReference type="PANTHER" id="PTHR42788">
    <property type="entry name" value="TAURINE IMPORT ATP-BINDING PROTEIN-RELATED"/>
    <property type="match status" value="1"/>
</dbReference>
<feature type="transmembrane region" description="Helical" evidence="8">
    <location>
        <begin position="349"/>
        <end position="371"/>
    </location>
</feature>
<protein>
    <submittedName>
        <fullName evidence="11">ATP-binding cassette domain-containing protein</fullName>
    </submittedName>
</protein>
<evidence type="ECO:0000259" key="10">
    <source>
        <dbReference type="PROSITE" id="PS50928"/>
    </source>
</evidence>
<comment type="caution">
    <text evidence="11">The sequence shown here is derived from an EMBL/GenBank/DDBJ whole genome shotgun (WGS) entry which is preliminary data.</text>
</comment>
<dbReference type="InterPro" id="IPR003439">
    <property type="entry name" value="ABC_transporter-like_ATP-bd"/>
</dbReference>
<dbReference type="InterPro" id="IPR000515">
    <property type="entry name" value="MetI-like"/>
</dbReference>
<dbReference type="EMBL" id="JAATLM010000001">
    <property type="protein sequence ID" value="NIZ69100.1"/>
    <property type="molecule type" value="Genomic_DNA"/>
</dbReference>
<feature type="transmembrane region" description="Helical" evidence="8">
    <location>
        <begin position="472"/>
        <end position="494"/>
    </location>
</feature>
<evidence type="ECO:0000256" key="7">
    <source>
        <dbReference type="ARBA" id="ARBA00023136"/>
    </source>
</evidence>
<keyword evidence="5 11" id="KW-0067">ATP-binding</keyword>
<dbReference type="GO" id="GO:0055085">
    <property type="term" value="P:transmembrane transport"/>
    <property type="evidence" value="ECO:0007669"/>
    <property type="project" value="InterPro"/>
</dbReference>
<evidence type="ECO:0000256" key="3">
    <source>
        <dbReference type="ARBA" id="ARBA00022692"/>
    </source>
</evidence>
<feature type="transmembrane region" description="Helical" evidence="8">
    <location>
        <begin position="317"/>
        <end position="337"/>
    </location>
</feature>
<dbReference type="AlphaFoldDB" id="A0A968GJP7"/>
<comment type="similarity">
    <text evidence="8">Belongs to the binding-protein-dependent transport system permease family.</text>
</comment>
<dbReference type="SUPFAM" id="SSF161098">
    <property type="entry name" value="MetI-like"/>
    <property type="match status" value="1"/>
</dbReference>
<gene>
    <name evidence="11" type="ORF">HCT48_02590</name>
</gene>
<feature type="transmembrane region" description="Helical" evidence="8">
    <location>
        <begin position="259"/>
        <end position="281"/>
    </location>
</feature>
<keyword evidence="6 8" id="KW-1133">Transmembrane helix</keyword>
<dbReference type="PROSITE" id="PS50928">
    <property type="entry name" value="ABC_TM1"/>
    <property type="match status" value="1"/>
</dbReference>
<proteinExistence type="inferred from homology"/>
<dbReference type="RefSeq" id="WP_167695201.1">
    <property type="nucleotide sequence ID" value="NZ_CP118181.1"/>
</dbReference>